<gene>
    <name evidence="5" type="ORF">H8S75_00995</name>
</gene>
<proteinExistence type="predicted"/>
<comment type="caution">
    <text evidence="5">The sequence shown here is derived from an EMBL/GenBank/DDBJ whole genome shotgun (WGS) entry which is preliminary data.</text>
</comment>
<dbReference type="RefSeq" id="WP_187018620.1">
    <property type="nucleotide sequence ID" value="NZ_JACOPB010000001.1"/>
</dbReference>
<sequence length="247" mass="28841">MKDIYEKFAFDYDEFGPIESYLGDEKNFFHKLFTEHNIKTVLDCACGTGQHLYMLSQLGYQTWGSDYSHSMLKIAEKNLHERGCDIPLTQCDFRYLERKFDVCFDAVVCLTTSLPHLHTDEDLLFAIKSMKNRLNKNGLLVFTSGTTDYTLTLPSIEVVVNREDFSRIFVKEHDGRFQTIHVLDLYHSLQRTEENQYDIVYRILLDKDYRMLLSKAGFTNIKIYGDYDRSPYDAGSRRLIVVAELTT</sequence>
<dbReference type="GO" id="GO:0008168">
    <property type="term" value="F:methyltransferase activity"/>
    <property type="evidence" value="ECO:0007669"/>
    <property type="project" value="UniProtKB-KW"/>
</dbReference>
<dbReference type="InterPro" id="IPR029063">
    <property type="entry name" value="SAM-dependent_MTases_sf"/>
</dbReference>
<evidence type="ECO:0000256" key="1">
    <source>
        <dbReference type="ARBA" id="ARBA00022603"/>
    </source>
</evidence>
<keyword evidence="3" id="KW-0949">S-adenosyl-L-methionine</keyword>
<protein>
    <submittedName>
        <fullName evidence="5">Class I SAM-dependent methyltransferase</fullName>
    </submittedName>
</protein>
<organism evidence="5 6">
    <name type="scientific">Hungatella hominis</name>
    <dbReference type="NCBI Taxonomy" id="2763050"/>
    <lineage>
        <taxon>Bacteria</taxon>
        <taxon>Bacillati</taxon>
        <taxon>Bacillota</taxon>
        <taxon>Clostridia</taxon>
        <taxon>Lachnospirales</taxon>
        <taxon>Lachnospiraceae</taxon>
        <taxon>Hungatella</taxon>
    </lineage>
</organism>
<keyword evidence="1 5" id="KW-0489">Methyltransferase</keyword>
<dbReference type="GO" id="GO:0032259">
    <property type="term" value="P:methylation"/>
    <property type="evidence" value="ECO:0007669"/>
    <property type="project" value="UniProtKB-KW"/>
</dbReference>
<name>A0ABR7H004_9FIRM</name>
<dbReference type="Proteomes" id="UP000634672">
    <property type="component" value="Unassembled WGS sequence"/>
</dbReference>
<dbReference type="InterPro" id="IPR014369">
    <property type="entry name" value="Gly/Sar_N_MeTrfase"/>
</dbReference>
<dbReference type="Gene3D" id="2.20.25.110">
    <property type="entry name" value="S-adenosyl-L-methionine-dependent methyltransferases"/>
    <property type="match status" value="1"/>
</dbReference>
<accession>A0ABR7H004</accession>
<evidence type="ECO:0000256" key="3">
    <source>
        <dbReference type="ARBA" id="ARBA00022691"/>
    </source>
</evidence>
<evidence type="ECO:0000313" key="5">
    <source>
        <dbReference type="EMBL" id="MBC5706531.1"/>
    </source>
</evidence>
<dbReference type="SUPFAM" id="SSF53335">
    <property type="entry name" value="S-adenosyl-L-methionine-dependent methyltransferases"/>
    <property type="match status" value="1"/>
</dbReference>
<keyword evidence="6" id="KW-1185">Reference proteome</keyword>
<dbReference type="PANTHER" id="PTHR16458:SF2">
    <property type="entry name" value="GLYCINE N-METHYLTRANSFERASE"/>
    <property type="match status" value="1"/>
</dbReference>
<dbReference type="CDD" id="cd02440">
    <property type="entry name" value="AdoMet_MTases"/>
    <property type="match status" value="1"/>
</dbReference>
<dbReference type="InterPro" id="IPR041698">
    <property type="entry name" value="Methyltransf_25"/>
</dbReference>
<reference evidence="5 6" key="1">
    <citation type="submission" date="2020-08" db="EMBL/GenBank/DDBJ databases">
        <title>Genome public.</title>
        <authorList>
            <person name="Liu C."/>
            <person name="Sun Q."/>
        </authorList>
    </citation>
    <scope>NUCLEOTIDE SEQUENCE [LARGE SCALE GENOMIC DNA]</scope>
    <source>
        <strain evidence="5 6">NSJ-66</strain>
    </source>
</reference>
<feature type="domain" description="Methyltransferase" evidence="4">
    <location>
        <begin position="41"/>
        <end position="138"/>
    </location>
</feature>
<keyword evidence="2" id="KW-0808">Transferase</keyword>
<evidence type="ECO:0000313" key="6">
    <source>
        <dbReference type="Proteomes" id="UP000634672"/>
    </source>
</evidence>
<evidence type="ECO:0000256" key="2">
    <source>
        <dbReference type="ARBA" id="ARBA00022679"/>
    </source>
</evidence>
<dbReference type="PANTHER" id="PTHR16458">
    <property type="entry name" value="GLYCINE N-METHYLTRANSFERASE"/>
    <property type="match status" value="1"/>
</dbReference>
<dbReference type="Pfam" id="PF13649">
    <property type="entry name" value="Methyltransf_25"/>
    <property type="match status" value="1"/>
</dbReference>
<dbReference type="EMBL" id="JACOPB010000001">
    <property type="protein sequence ID" value="MBC5706531.1"/>
    <property type="molecule type" value="Genomic_DNA"/>
</dbReference>
<dbReference type="Gene3D" id="3.40.50.150">
    <property type="entry name" value="Vaccinia Virus protein VP39"/>
    <property type="match status" value="1"/>
</dbReference>
<evidence type="ECO:0000259" key="4">
    <source>
        <dbReference type="Pfam" id="PF13649"/>
    </source>
</evidence>